<protein>
    <recommendedName>
        <fullName evidence="4">2TM domain-containing protein</fullName>
    </recommendedName>
</protein>
<feature type="transmembrane region" description="Helical" evidence="1">
    <location>
        <begin position="36"/>
        <end position="58"/>
    </location>
</feature>
<evidence type="ECO:0000313" key="3">
    <source>
        <dbReference type="Proteomes" id="UP000186074"/>
    </source>
</evidence>
<name>A0A1P8KKF0_9BACT</name>
<keyword evidence="3" id="KW-1185">Reference proteome</keyword>
<evidence type="ECO:0008006" key="4">
    <source>
        <dbReference type="Google" id="ProtNLM"/>
    </source>
</evidence>
<evidence type="ECO:0000256" key="1">
    <source>
        <dbReference type="SAM" id="Phobius"/>
    </source>
</evidence>
<organism evidence="2 3">
    <name type="scientific">Poseidonibacter parvus</name>
    <dbReference type="NCBI Taxonomy" id="1850254"/>
    <lineage>
        <taxon>Bacteria</taxon>
        <taxon>Pseudomonadati</taxon>
        <taxon>Campylobacterota</taxon>
        <taxon>Epsilonproteobacteria</taxon>
        <taxon>Campylobacterales</taxon>
        <taxon>Arcobacteraceae</taxon>
        <taxon>Poseidonibacter</taxon>
    </lineage>
</organism>
<gene>
    <name evidence="2" type="ORF">LPB137_03625</name>
</gene>
<dbReference type="AlphaFoldDB" id="A0A1P8KKF0"/>
<dbReference type="Proteomes" id="UP000186074">
    <property type="component" value="Chromosome"/>
</dbReference>
<keyword evidence="1" id="KW-0472">Membrane</keyword>
<feature type="transmembrane region" description="Helical" evidence="1">
    <location>
        <begin position="64"/>
        <end position="83"/>
    </location>
</feature>
<reference evidence="2 3" key="1">
    <citation type="submission" date="2017-01" db="EMBL/GenBank/DDBJ databases">
        <title>Genome sequencing of Arcobacter sp. LPB0137.</title>
        <authorList>
            <person name="Lee G.-W."/>
            <person name="Yi H."/>
        </authorList>
    </citation>
    <scope>NUCLEOTIDE SEQUENCE [LARGE SCALE GENOMIC DNA]</scope>
    <source>
        <strain evidence="2 3">LPB0137</strain>
    </source>
</reference>
<sequence>MIEESLEDKKRKLKYLKQIENDILIKSNKKYSLYKSTLLCTLIGLETLFIVLVWTIGWDLVQPISWVITFLMLNGSIICYLIISEKSCNLFKILDNKKESILNNIEHQENFNKIKSQS</sequence>
<dbReference type="RefSeq" id="WP_076084477.1">
    <property type="nucleotide sequence ID" value="NZ_CP019070.1"/>
</dbReference>
<evidence type="ECO:0000313" key="2">
    <source>
        <dbReference type="EMBL" id="APW64986.1"/>
    </source>
</evidence>
<keyword evidence="1" id="KW-0812">Transmembrane</keyword>
<accession>A0A1P8KKF0</accession>
<keyword evidence="1" id="KW-1133">Transmembrane helix</keyword>
<proteinExistence type="predicted"/>
<dbReference type="KEGG" id="alp:LPB137_03625"/>
<dbReference type="EMBL" id="CP019070">
    <property type="protein sequence ID" value="APW64986.1"/>
    <property type="molecule type" value="Genomic_DNA"/>
</dbReference>